<keyword evidence="2" id="KW-1185">Reference proteome</keyword>
<dbReference type="Proteomes" id="UP000004736">
    <property type="component" value="Unassembled WGS sequence"/>
</dbReference>
<name>C9LLU1_9FIRM</name>
<proteinExistence type="predicted"/>
<evidence type="ECO:0000313" key="1">
    <source>
        <dbReference type="EMBL" id="EEW96527.1"/>
    </source>
</evidence>
<dbReference type="EMBL" id="ACIM02000001">
    <property type="protein sequence ID" value="EEW96527.1"/>
    <property type="molecule type" value="Genomic_DNA"/>
</dbReference>
<reference evidence="1" key="1">
    <citation type="submission" date="2009-09" db="EMBL/GenBank/DDBJ databases">
        <authorList>
            <person name="Weinstock G."/>
            <person name="Sodergren E."/>
            <person name="Clifton S."/>
            <person name="Fulton L."/>
            <person name="Fulton B."/>
            <person name="Courtney L."/>
            <person name="Fronick C."/>
            <person name="Harrison M."/>
            <person name="Strong C."/>
            <person name="Farmer C."/>
            <person name="Delahaunty K."/>
            <person name="Markovic C."/>
            <person name="Hall O."/>
            <person name="Minx P."/>
            <person name="Tomlinson C."/>
            <person name="Mitreva M."/>
            <person name="Nelson J."/>
            <person name="Hou S."/>
            <person name="Wollam A."/>
            <person name="Pepin K.H."/>
            <person name="Johnson M."/>
            <person name="Bhonagiri V."/>
            <person name="Nash W.E."/>
            <person name="Warren W."/>
            <person name="Chinwalla A."/>
            <person name="Mardis E.R."/>
            <person name="Wilson R.K."/>
        </authorList>
    </citation>
    <scope>NUCLEOTIDE SEQUENCE [LARGE SCALE GENOMIC DNA]</scope>
    <source>
        <strain evidence="1">DSM 15470</strain>
    </source>
</reference>
<dbReference type="HOGENOM" id="CLU_2286986_0_0_9"/>
<sequence length="101" mass="10693">MVFNRAGMYAGAVSDGNIVADDAGKIIGDVKAYQILYIGTFAYGNIVNITSCDNTGPKAGVSAYTHIAGQEYAGCNKSIRINFGTLPHKIKIGKCVHEEPP</sequence>
<gene>
    <name evidence="1" type="ORF">GCWU000321_00472</name>
</gene>
<accession>C9LLU1</accession>
<comment type="caution">
    <text evidence="1">The sequence shown here is derived from an EMBL/GenBank/DDBJ whole genome shotgun (WGS) entry which is preliminary data.</text>
</comment>
<evidence type="ECO:0000313" key="2">
    <source>
        <dbReference type="Proteomes" id="UP000004736"/>
    </source>
</evidence>
<organism evidence="1 2">
    <name type="scientific">Dialister invisus DSM 15470</name>
    <dbReference type="NCBI Taxonomy" id="592028"/>
    <lineage>
        <taxon>Bacteria</taxon>
        <taxon>Bacillati</taxon>
        <taxon>Bacillota</taxon>
        <taxon>Negativicutes</taxon>
        <taxon>Veillonellales</taxon>
        <taxon>Veillonellaceae</taxon>
        <taxon>Dialister</taxon>
    </lineage>
</organism>
<protein>
    <submittedName>
        <fullName evidence="1">Uncharacterized protein</fullName>
    </submittedName>
</protein>
<dbReference type="AlphaFoldDB" id="C9LLU1"/>